<evidence type="ECO:0000313" key="3">
    <source>
        <dbReference type="Proteomes" id="UP000007719"/>
    </source>
</evidence>
<proteinExistence type="predicted"/>
<dbReference type="InParanoid" id="B8E389"/>
<keyword evidence="1" id="KW-1133">Transmembrane helix</keyword>
<dbReference type="EnsemblBacteria" id="ACK42963">
    <property type="protein sequence ID" value="ACK42963"/>
    <property type="gene ID" value="Dtur_1691"/>
</dbReference>
<reference evidence="3" key="1">
    <citation type="journal article" date="2016" name="Front. Microbiol.">
        <title>The complete genome sequence of hyperthermophile Dictyoglomus turgidum DSM 6724 reveals a specialized carbohydrate fermentor.</title>
        <authorList>
            <person name="Brumm P.J."/>
            <person name="Gowda K."/>
            <person name="Robb F.T."/>
            <person name="Mead D.A."/>
        </authorList>
    </citation>
    <scope>NUCLEOTIDE SEQUENCE [LARGE SCALE GENOMIC DNA]</scope>
    <source>
        <strain evidence="3">DSM 6724 / Z-1310</strain>
    </source>
</reference>
<dbReference type="Pfam" id="PF26391">
    <property type="entry name" value="MamI"/>
    <property type="match status" value="1"/>
</dbReference>
<dbReference type="AlphaFoldDB" id="B8E389"/>
<dbReference type="STRING" id="515635.Dtur_1691"/>
<organism evidence="2 3">
    <name type="scientific">Dictyoglomus turgidum (strain DSM 6724 / Z-1310)</name>
    <dbReference type="NCBI Taxonomy" id="515635"/>
    <lineage>
        <taxon>Bacteria</taxon>
        <taxon>Pseudomonadati</taxon>
        <taxon>Dictyoglomota</taxon>
        <taxon>Dictyoglomia</taxon>
        <taxon>Dictyoglomales</taxon>
        <taxon>Dictyoglomaceae</taxon>
        <taxon>Dictyoglomus</taxon>
    </lineage>
</organism>
<name>B8E389_DICTD</name>
<dbReference type="HOGENOM" id="CLU_2860509_0_0_0"/>
<protein>
    <submittedName>
        <fullName evidence="2">Uncharacterized protein</fullName>
    </submittedName>
</protein>
<feature type="transmembrane region" description="Helical" evidence="1">
    <location>
        <begin position="32"/>
        <end position="53"/>
    </location>
</feature>
<dbReference type="EMBL" id="CP001251">
    <property type="protein sequence ID" value="ACK42963.1"/>
    <property type="molecule type" value="Genomic_DNA"/>
</dbReference>
<sequence>MISKILIILFGLASIILGIWGLIIWWSYFVKALMAVVPIFLLFLGIILIIFGYSELKDQLSKKE</sequence>
<dbReference type="KEGG" id="dtu:Dtur_1691"/>
<keyword evidence="1" id="KW-0472">Membrane</keyword>
<keyword evidence="3" id="KW-1185">Reference proteome</keyword>
<keyword evidence="1" id="KW-0812">Transmembrane</keyword>
<evidence type="ECO:0000256" key="1">
    <source>
        <dbReference type="SAM" id="Phobius"/>
    </source>
</evidence>
<dbReference type="Proteomes" id="UP000007719">
    <property type="component" value="Chromosome"/>
</dbReference>
<feature type="transmembrane region" description="Helical" evidence="1">
    <location>
        <begin position="7"/>
        <end position="26"/>
    </location>
</feature>
<accession>B8E389</accession>
<dbReference type="RefSeq" id="WP_012584038.1">
    <property type="nucleotide sequence ID" value="NC_011661.1"/>
</dbReference>
<gene>
    <name evidence="2" type="ordered locus">Dtur_1691</name>
</gene>
<evidence type="ECO:0000313" key="2">
    <source>
        <dbReference type="EMBL" id="ACK42963.1"/>
    </source>
</evidence>
<dbReference type="InterPro" id="IPR058806">
    <property type="entry name" value="MamI"/>
</dbReference>